<keyword evidence="1" id="KW-1133">Transmembrane helix</keyword>
<keyword evidence="3" id="KW-1185">Reference proteome</keyword>
<keyword evidence="1" id="KW-0812">Transmembrane</keyword>
<dbReference type="AlphaFoldDB" id="A0A5P8K7A9"/>
<dbReference type="RefSeq" id="WP_152170438.1">
    <property type="nucleotide sequence ID" value="NZ_CP045096.1"/>
</dbReference>
<gene>
    <name evidence="2" type="ORF">F9278_25825</name>
</gene>
<dbReference type="Proteomes" id="UP000327294">
    <property type="component" value="Chromosome"/>
</dbReference>
<feature type="transmembrane region" description="Helical" evidence="1">
    <location>
        <begin position="112"/>
        <end position="130"/>
    </location>
</feature>
<dbReference type="EMBL" id="CP045096">
    <property type="protein sequence ID" value="QFQ99001.1"/>
    <property type="molecule type" value="Genomic_DNA"/>
</dbReference>
<evidence type="ECO:0000256" key="1">
    <source>
        <dbReference type="SAM" id="Phobius"/>
    </source>
</evidence>
<name>A0A5P8K7A9_9ACTN</name>
<dbReference type="KEGG" id="sphv:F9278_25825"/>
<evidence type="ECO:0000313" key="3">
    <source>
        <dbReference type="Proteomes" id="UP000327294"/>
    </source>
</evidence>
<reference evidence="2 3" key="1">
    <citation type="submission" date="2019-10" db="EMBL/GenBank/DDBJ databases">
        <title>Streptomyces sp. strain GY16 isolated from leaves of Broussonetia papyrifera.</title>
        <authorList>
            <person name="Mo P."/>
        </authorList>
    </citation>
    <scope>NUCLEOTIDE SEQUENCE [LARGE SCALE GENOMIC DNA]</scope>
    <source>
        <strain evidence="2 3">GY16</strain>
    </source>
</reference>
<sequence length="153" mass="17163">MGKIVTRRVLLGVLVLACLGHVWAYFAPELWYETSPHIGRPWQPRLGPYNEHLVKDMSALYMALLAVTAAAWRFADSDRYVITVGAGWLVFCVFHSLYHVQHLSMFGSGERFALVGLLSSSTLVSAALLAPSPTGKAGRVPGREMWREMWREM</sequence>
<organism evidence="2 3">
    <name type="scientific">Streptomyces phaeolivaceus</name>
    <dbReference type="NCBI Taxonomy" id="2653200"/>
    <lineage>
        <taxon>Bacteria</taxon>
        <taxon>Bacillati</taxon>
        <taxon>Actinomycetota</taxon>
        <taxon>Actinomycetes</taxon>
        <taxon>Kitasatosporales</taxon>
        <taxon>Streptomycetaceae</taxon>
        <taxon>Streptomyces</taxon>
    </lineage>
</organism>
<accession>A0A5P8K7A9</accession>
<proteinExistence type="predicted"/>
<evidence type="ECO:0000313" key="2">
    <source>
        <dbReference type="EMBL" id="QFQ99001.1"/>
    </source>
</evidence>
<feature type="transmembrane region" description="Helical" evidence="1">
    <location>
        <begin position="80"/>
        <end position="100"/>
    </location>
</feature>
<keyword evidence="1" id="KW-0472">Membrane</keyword>
<feature type="transmembrane region" description="Helical" evidence="1">
    <location>
        <begin position="58"/>
        <end position="75"/>
    </location>
</feature>
<protein>
    <submittedName>
        <fullName evidence="2">Uncharacterized protein</fullName>
    </submittedName>
</protein>